<proteinExistence type="predicted"/>
<organism evidence="1 2">
    <name type="scientific">Triticum urartu</name>
    <name type="common">Red wild einkorn</name>
    <name type="synonym">Crithodium urartu</name>
    <dbReference type="NCBI Taxonomy" id="4572"/>
    <lineage>
        <taxon>Eukaryota</taxon>
        <taxon>Viridiplantae</taxon>
        <taxon>Streptophyta</taxon>
        <taxon>Embryophyta</taxon>
        <taxon>Tracheophyta</taxon>
        <taxon>Spermatophyta</taxon>
        <taxon>Magnoliopsida</taxon>
        <taxon>Liliopsida</taxon>
        <taxon>Poales</taxon>
        <taxon>Poaceae</taxon>
        <taxon>BOP clade</taxon>
        <taxon>Pooideae</taxon>
        <taxon>Triticodae</taxon>
        <taxon>Triticeae</taxon>
        <taxon>Triticinae</taxon>
        <taxon>Triticum</taxon>
    </lineage>
</organism>
<reference evidence="1" key="2">
    <citation type="submission" date="2018-03" db="EMBL/GenBank/DDBJ databases">
        <title>The Triticum urartu genome reveals the dynamic nature of wheat genome evolution.</title>
        <authorList>
            <person name="Ling H."/>
            <person name="Ma B."/>
            <person name="Shi X."/>
            <person name="Liu H."/>
            <person name="Dong L."/>
            <person name="Sun H."/>
            <person name="Cao Y."/>
            <person name="Gao Q."/>
            <person name="Zheng S."/>
            <person name="Li Y."/>
            <person name="Yu Y."/>
            <person name="Du H."/>
            <person name="Qi M."/>
            <person name="Li Y."/>
            <person name="Yu H."/>
            <person name="Cui Y."/>
            <person name="Wang N."/>
            <person name="Chen C."/>
            <person name="Wu H."/>
            <person name="Zhao Y."/>
            <person name="Zhang J."/>
            <person name="Li Y."/>
            <person name="Zhou W."/>
            <person name="Zhang B."/>
            <person name="Hu W."/>
            <person name="Eijk M."/>
            <person name="Tang J."/>
            <person name="Witsenboer H."/>
            <person name="Zhao S."/>
            <person name="Li Z."/>
            <person name="Zhang A."/>
            <person name="Wang D."/>
            <person name="Liang C."/>
        </authorList>
    </citation>
    <scope>NUCLEOTIDE SEQUENCE [LARGE SCALE GENOMIC DNA]</scope>
    <source>
        <strain evidence="1">cv. G1812</strain>
    </source>
</reference>
<accession>A0A8R7QCV9</accession>
<reference evidence="1" key="3">
    <citation type="submission" date="2022-06" db="UniProtKB">
        <authorList>
            <consortium name="EnsemblPlants"/>
        </authorList>
    </citation>
    <scope>IDENTIFICATION</scope>
</reference>
<sequence length="51" mass="5857">MPMLLRQVLGSNSMSSSCKESVQIHMCVRESRPKRKNTEGCCPTYLFHNLQ</sequence>
<reference evidence="2" key="1">
    <citation type="journal article" date="2013" name="Nature">
        <title>Draft genome of the wheat A-genome progenitor Triticum urartu.</title>
        <authorList>
            <person name="Ling H.Q."/>
            <person name="Zhao S."/>
            <person name="Liu D."/>
            <person name="Wang J."/>
            <person name="Sun H."/>
            <person name="Zhang C."/>
            <person name="Fan H."/>
            <person name="Li D."/>
            <person name="Dong L."/>
            <person name="Tao Y."/>
            <person name="Gao C."/>
            <person name="Wu H."/>
            <person name="Li Y."/>
            <person name="Cui Y."/>
            <person name="Guo X."/>
            <person name="Zheng S."/>
            <person name="Wang B."/>
            <person name="Yu K."/>
            <person name="Liang Q."/>
            <person name="Yang W."/>
            <person name="Lou X."/>
            <person name="Chen J."/>
            <person name="Feng M."/>
            <person name="Jian J."/>
            <person name="Zhang X."/>
            <person name="Luo G."/>
            <person name="Jiang Y."/>
            <person name="Liu J."/>
            <person name="Wang Z."/>
            <person name="Sha Y."/>
            <person name="Zhang B."/>
            <person name="Wu H."/>
            <person name="Tang D."/>
            <person name="Shen Q."/>
            <person name="Xue P."/>
            <person name="Zou S."/>
            <person name="Wang X."/>
            <person name="Liu X."/>
            <person name="Wang F."/>
            <person name="Yang Y."/>
            <person name="An X."/>
            <person name="Dong Z."/>
            <person name="Zhang K."/>
            <person name="Zhang X."/>
            <person name="Luo M.C."/>
            <person name="Dvorak J."/>
            <person name="Tong Y."/>
            <person name="Wang J."/>
            <person name="Yang H."/>
            <person name="Li Z."/>
            <person name="Wang D."/>
            <person name="Zhang A."/>
            <person name="Wang J."/>
        </authorList>
    </citation>
    <scope>NUCLEOTIDE SEQUENCE</scope>
    <source>
        <strain evidence="2">cv. G1812</strain>
    </source>
</reference>
<keyword evidence="2" id="KW-1185">Reference proteome</keyword>
<gene>
    <name evidence="1" type="primary">LOC125508605</name>
</gene>
<dbReference type="Proteomes" id="UP000015106">
    <property type="component" value="Chromosome 5"/>
</dbReference>
<dbReference type="PROSITE" id="PS51257">
    <property type="entry name" value="PROKAR_LIPOPROTEIN"/>
    <property type="match status" value="1"/>
</dbReference>
<evidence type="ECO:0000313" key="1">
    <source>
        <dbReference type="EnsemblPlants" id="TuG1812G0500001569.01.T05"/>
    </source>
</evidence>
<protein>
    <submittedName>
        <fullName evidence="1">Uncharacterized protein</fullName>
    </submittedName>
</protein>
<dbReference type="Gramene" id="TuG1812G0500001569.01.T05">
    <property type="protein sequence ID" value="TuG1812G0500001569.01.T05"/>
    <property type="gene ID" value="TuG1812G0500001569.01"/>
</dbReference>
<dbReference type="EnsemblPlants" id="TuG1812G0500001569.01.T05">
    <property type="protein sequence ID" value="TuG1812G0500001569.01.T05"/>
    <property type="gene ID" value="TuG1812G0500001569.01"/>
</dbReference>
<dbReference type="AlphaFoldDB" id="A0A8R7QCV9"/>
<evidence type="ECO:0000313" key="2">
    <source>
        <dbReference type="Proteomes" id="UP000015106"/>
    </source>
</evidence>
<name>A0A8R7QCV9_TRIUA</name>